<gene>
    <name evidence="2" type="ORF">HMPREF3229_00776</name>
</gene>
<dbReference type="Pfam" id="PF03780">
    <property type="entry name" value="Asp23"/>
    <property type="match status" value="1"/>
</dbReference>
<comment type="caution">
    <text evidence="2">The sequence shown here is derived from an EMBL/GenBank/DDBJ whole genome shotgun (WGS) entry which is preliminary data.</text>
</comment>
<comment type="similarity">
    <text evidence="1">Belongs to the asp23 family.</text>
</comment>
<evidence type="ECO:0000313" key="2">
    <source>
        <dbReference type="EMBL" id="KXA30768.1"/>
    </source>
</evidence>
<protein>
    <recommendedName>
        <fullName evidence="4">Alkaline shock protein 23</fullName>
    </recommendedName>
</protein>
<dbReference type="PATRIC" id="fig|54005.3.peg.763"/>
<dbReference type="PANTHER" id="PTHR34297:SF2">
    <property type="entry name" value="ASP23_GLS24 FAMILY ENVELOPE STRESS RESPONSE PROTEIN"/>
    <property type="match status" value="1"/>
</dbReference>
<organism evidence="2">
    <name type="scientific">Peptoniphilus harei</name>
    <dbReference type="NCBI Taxonomy" id="54005"/>
    <lineage>
        <taxon>Bacteria</taxon>
        <taxon>Bacillati</taxon>
        <taxon>Bacillota</taxon>
        <taxon>Tissierellia</taxon>
        <taxon>Tissierellales</taxon>
        <taxon>Peptoniphilaceae</taxon>
        <taxon>Peptoniphilus</taxon>
    </lineage>
</organism>
<sequence>MDNKYLVNGNEAEGKVKISEDVIATVASVAAESVDGVVKVGSNFKSQVTDILNTKNFNRGVKVNIGERETIVDVYITIEYGIKIVEVSEKVQEEVKEAIENMTDFDVVEVNVHISGIAVKNSEKTVVK</sequence>
<dbReference type="RefSeq" id="WP_060799974.1">
    <property type="nucleotide sequence ID" value="NZ_KQ957097.1"/>
</dbReference>
<name>A0A133PQ61_9FIRM</name>
<evidence type="ECO:0000313" key="3">
    <source>
        <dbReference type="Proteomes" id="UP000070174"/>
    </source>
</evidence>
<dbReference type="AlphaFoldDB" id="A0A133PQ61"/>
<evidence type="ECO:0008006" key="4">
    <source>
        <dbReference type="Google" id="ProtNLM"/>
    </source>
</evidence>
<reference evidence="2 3" key="1">
    <citation type="submission" date="2016-01" db="EMBL/GenBank/DDBJ databases">
        <authorList>
            <person name="Oliw E.H."/>
        </authorList>
    </citation>
    <scope>NUCLEOTIDE SEQUENCE [LARGE SCALE GENOMIC DNA]</scope>
    <source>
        <strain evidence="2 3">CMW7756A</strain>
    </source>
</reference>
<evidence type="ECO:0000256" key="1">
    <source>
        <dbReference type="ARBA" id="ARBA00005721"/>
    </source>
</evidence>
<accession>A0A133PQ61</accession>
<dbReference type="InterPro" id="IPR005531">
    <property type="entry name" value="Asp23"/>
</dbReference>
<dbReference type="EMBL" id="LRQE01000024">
    <property type="protein sequence ID" value="KXA30768.1"/>
    <property type="molecule type" value="Genomic_DNA"/>
</dbReference>
<proteinExistence type="inferred from homology"/>
<dbReference type="PANTHER" id="PTHR34297">
    <property type="entry name" value="HYPOTHETICAL CYTOSOLIC PROTEIN-RELATED"/>
    <property type="match status" value="1"/>
</dbReference>
<dbReference type="Proteomes" id="UP000070174">
    <property type="component" value="Unassembled WGS sequence"/>
</dbReference>